<comment type="caution">
    <text evidence="1">The sequence shown here is derived from an EMBL/GenBank/DDBJ whole genome shotgun (WGS) entry which is preliminary data.</text>
</comment>
<dbReference type="RefSeq" id="WP_007624672.1">
    <property type="nucleotide sequence ID" value="NZ_BANX01000036.1"/>
</dbReference>
<sequence length="291" mass="30290">MTTPGTTTPQNHDTAAGPILVVGATGKTGRRVADILDARGIANRRASRSSATAFDWSDRSTWAPALDGVVAAYITYQPDLVVPAALGDIGEFVRLADAAGVRRLVLLAGRGEAEADAAGRVVHDAAAESTVLSCAWFDQNFSEGPFAEELAQGSLTLAVAPVGEPFIDTDDIAEVAVAALVDTTEGINPHAGQTYELTGPRLLTFADAAAEIATAQGRHIEYTAVPPEVYRGILLEVGVPEPEVDLILTLLGTLFDGRNASVTGDVERVLGRPARDFADYAADVVRGGAVA</sequence>
<dbReference type="InterPro" id="IPR036291">
    <property type="entry name" value="NAD(P)-bd_dom_sf"/>
</dbReference>
<dbReference type="AlphaFoldDB" id="M0QPF9"/>
<dbReference type="Proteomes" id="UP000011666">
    <property type="component" value="Unassembled WGS sequence"/>
</dbReference>
<dbReference type="OrthoDB" id="3510772at2"/>
<evidence type="ECO:0008006" key="3">
    <source>
        <dbReference type="Google" id="ProtNLM"/>
    </source>
</evidence>
<dbReference type="PANTHER" id="PTHR43162">
    <property type="match status" value="1"/>
</dbReference>
<proteinExistence type="predicted"/>
<evidence type="ECO:0000313" key="2">
    <source>
        <dbReference type="Proteomes" id="UP000011666"/>
    </source>
</evidence>
<reference evidence="1 2" key="1">
    <citation type="submission" date="2013-01" db="EMBL/GenBank/DDBJ databases">
        <title>Whole genome shotgun sequence of Gordonia soli NBRC 108243.</title>
        <authorList>
            <person name="Isaki-Nakamura S."/>
            <person name="Hosoyama A."/>
            <person name="Tsuchikane K."/>
            <person name="Ando Y."/>
            <person name="Baba S."/>
            <person name="Ohji S."/>
            <person name="Hamada M."/>
            <person name="Tamura T."/>
            <person name="Yamazoe A."/>
            <person name="Yamazaki S."/>
            <person name="Fujita N."/>
        </authorList>
    </citation>
    <scope>NUCLEOTIDE SEQUENCE [LARGE SCALE GENOMIC DNA]</scope>
    <source>
        <strain evidence="1 2">NBRC 108243</strain>
    </source>
</reference>
<dbReference type="SUPFAM" id="SSF51735">
    <property type="entry name" value="NAD(P)-binding Rossmann-fold domains"/>
    <property type="match status" value="1"/>
</dbReference>
<dbReference type="STRING" id="1223545.GS4_36_00410"/>
<dbReference type="eggNOG" id="COG0702">
    <property type="taxonomic scope" value="Bacteria"/>
</dbReference>
<accession>M0QPF9</accession>
<gene>
    <name evidence="1" type="ORF">GS4_36_00410</name>
</gene>
<protein>
    <recommendedName>
        <fullName evidence="3">NAD(P)-binding domain-containing protein</fullName>
    </recommendedName>
</protein>
<organism evidence="1 2">
    <name type="scientific">Gordonia soli NBRC 108243</name>
    <dbReference type="NCBI Taxonomy" id="1223545"/>
    <lineage>
        <taxon>Bacteria</taxon>
        <taxon>Bacillati</taxon>
        <taxon>Actinomycetota</taxon>
        <taxon>Actinomycetes</taxon>
        <taxon>Mycobacteriales</taxon>
        <taxon>Gordoniaceae</taxon>
        <taxon>Gordonia</taxon>
    </lineage>
</organism>
<dbReference type="Gene3D" id="3.40.50.720">
    <property type="entry name" value="NAD(P)-binding Rossmann-like Domain"/>
    <property type="match status" value="1"/>
</dbReference>
<dbReference type="Gene3D" id="3.90.25.10">
    <property type="entry name" value="UDP-galactose 4-epimerase, domain 1"/>
    <property type="match status" value="1"/>
</dbReference>
<name>M0QPF9_9ACTN</name>
<dbReference type="PANTHER" id="PTHR43162:SF1">
    <property type="entry name" value="PRESTALK A DIFFERENTIATION PROTEIN A"/>
    <property type="match status" value="1"/>
</dbReference>
<evidence type="ECO:0000313" key="1">
    <source>
        <dbReference type="EMBL" id="GAC70555.1"/>
    </source>
</evidence>
<dbReference type="EMBL" id="BANX01000036">
    <property type="protein sequence ID" value="GAC70555.1"/>
    <property type="molecule type" value="Genomic_DNA"/>
</dbReference>
<dbReference type="InterPro" id="IPR051604">
    <property type="entry name" value="Ergot_Alk_Oxidoreductase"/>
</dbReference>
<keyword evidence="2" id="KW-1185">Reference proteome</keyword>